<sequence length="273" mass="31713">MTRSTFLNRLIGIAGLGFFGLTDIQQLQKIYLLQCFVAGFRFHRGMELLPLLQEGDLLELRREPGNEHDPFAIALYWQQEMIGYLPKACNELLARLMDAKALSLLASITHLDRDVKPWEHVSIAVYFLQPEKKDLPPHTAYLTRLEKPQYHTRTTRPITDLTYRRDYAPVETPFLPHVLDECDRVIDLNGIDDSEVRHWFEKQYGHRRIDIPDSGRRSLPAFTAFQRAGSEGGGDYVLVPDNGIYTHMYHVDSIGWIKDRSGKKWLEFGWRKD</sequence>
<keyword evidence="1" id="KW-0479">Metal-binding</keyword>
<dbReference type="AlphaFoldDB" id="A0A4R4DWP2"/>
<protein>
    <recommendedName>
        <fullName evidence="3">HIRAN domain-containing protein</fullName>
    </recommendedName>
</protein>
<feature type="domain" description="HIRAN" evidence="3">
    <location>
        <begin position="30"/>
        <end position="129"/>
    </location>
</feature>
<evidence type="ECO:0000256" key="2">
    <source>
        <dbReference type="ARBA" id="ARBA00022801"/>
    </source>
</evidence>
<dbReference type="Pfam" id="PF08797">
    <property type="entry name" value="HIRAN"/>
    <property type="match status" value="1"/>
</dbReference>
<evidence type="ECO:0000259" key="3">
    <source>
        <dbReference type="SMART" id="SM00910"/>
    </source>
</evidence>
<keyword evidence="5" id="KW-1185">Reference proteome</keyword>
<evidence type="ECO:0000313" key="4">
    <source>
        <dbReference type="EMBL" id="TCZ67052.1"/>
    </source>
</evidence>
<dbReference type="GO" id="GO:0008270">
    <property type="term" value="F:zinc ion binding"/>
    <property type="evidence" value="ECO:0007669"/>
    <property type="project" value="InterPro"/>
</dbReference>
<dbReference type="OrthoDB" id="980047at2"/>
<dbReference type="Gene3D" id="3.30.70.2330">
    <property type="match status" value="1"/>
</dbReference>
<evidence type="ECO:0000256" key="1">
    <source>
        <dbReference type="ARBA" id="ARBA00022723"/>
    </source>
</evidence>
<name>A0A4R4DWP2_9BACT</name>
<proteinExistence type="predicted"/>
<comment type="caution">
    <text evidence="4">The sequence shown here is derived from an EMBL/GenBank/DDBJ whole genome shotgun (WGS) entry which is preliminary data.</text>
</comment>
<keyword evidence="2" id="KW-0378">Hydrolase</keyword>
<dbReference type="GO" id="GO:0016818">
    <property type="term" value="F:hydrolase activity, acting on acid anhydrides, in phosphorus-containing anhydrides"/>
    <property type="evidence" value="ECO:0007669"/>
    <property type="project" value="InterPro"/>
</dbReference>
<dbReference type="GO" id="GO:0003676">
    <property type="term" value="F:nucleic acid binding"/>
    <property type="evidence" value="ECO:0007669"/>
    <property type="project" value="InterPro"/>
</dbReference>
<organism evidence="4 5">
    <name type="scientific">Flaviaesturariibacter aridisoli</name>
    <dbReference type="NCBI Taxonomy" id="2545761"/>
    <lineage>
        <taxon>Bacteria</taxon>
        <taxon>Pseudomonadati</taxon>
        <taxon>Bacteroidota</taxon>
        <taxon>Chitinophagia</taxon>
        <taxon>Chitinophagales</taxon>
        <taxon>Chitinophagaceae</taxon>
        <taxon>Flaviaestuariibacter</taxon>
    </lineage>
</organism>
<dbReference type="EMBL" id="SKFH01000040">
    <property type="protein sequence ID" value="TCZ67052.1"/>
    <property type="molecule type" value="Genomic_DNA"/>
</dbReference>
<dbReference type="RefSeq" id="WP_131853733.1">
    <property type="nucleotide sequence ID" value="NZ_SKFH01000040.1"/>
</dbReference>
<gene>
    <name evidence="4" type="ORF">E0486_16325</name>
</gene>
<evidence type="ECO:0000313" key="5">
    <source>
        <dbReference type="Proteomes" id="UP000295164"/>
    </source>
</evidence>
<reference evidence="4 5" key="1">
    <citation type="submission" date="2019-03" db="EMBL/GenBank/DDBJ databases">
        <authorList>
            <person name="Kim M.K.M."/>
        </authorList>
    </citation>
    <scope>NUCLEOTIDE SEQUENCE [LARGE SCALE GENOMIC DNA]</scope>
    <source>
        <strain evidence="4 5">17J68-15</strain>
    </source>
</reference>
<accession>A0A4R4DWP2</accession>
<dbReference type="InterPro" id="IPR014905">
    <property type="entry name" value="HIRAN"/>
</dbReference>
<dbReference type="SMART" id="SM00910">
    <property type="entry name" value="HIRAN"/>
    <property type="match status" value="1"/>
</dbReference>
<dbReference type="Proteomes" id="UP000295164">
    <property type="component" value="Unassembled WGS sequence"/>
</dbReference>